<evidence type="ECO:0000313" key="2">
    <source>
        <dbReference type="Proteomes" id="UP000008281"/>
    </source>
</evidence>
<dbReference type="Proteomes" id="UP000008281">
    <property type="component" value="Unassembled WGS sequence"/>
</dbReference>
<organism evidence="2">
    <name type="scientific">Caenorhabditis remanei</name>
    <name type="common">Caenorhabditis vulgaris</name>
    <dbReference type="NCBI Taxonomy" id="31234"/>
    <lineage>
        <taxon>Eukaryota</taxon>
        <taxon>Metazoa</taxon>
        <taxon>Ecdysozoa</taxon>
        <taxon>Nematoda</taxon>
        <taxon>Chromadorea</taxon>
        <taxon>Rhabditida</taxon>
        <taxon>Rhabditina</taxon>
        <taxon>Rhabditomorpha</taxon>
        <taxon>Rhabditoidea</taxon>
        <taxon>Rhabditidae</taxon>
        <taxon>Peloderinae</taxon>
        <taxon>Caenorhabditis</taxon>
    </lineage>
</organism>
<dbReference type="HOGENOM" id="CLU_2869719_0_0_1"/>
<sequence length="64" mass="7677">MIWNNLIFNAFVDFKNAEEWRKSHEFIIQIGINKPGTDNYISHRNVQFDTSMPIQRGYWTENIS</sequence>
<protein>
    <submittedName>
        <fullName evidence="1">Uncharacterized protein</fullName>
    </submittedName>
</protein>
<name>E3N4J9_CAERE</name>
<dbReference type="EMBL" id="DS268526">
    <property type="protein sequence ID" value="EFO85532.1"/>
    <property type="molecule type" value="Genomic_DNA"/>
</dbReference>
<keyword evidence="2" id="KW-1185">Reference proteome</keyword>
<dbReference type="AlphaFoldDB" id="E3N4J9"/>
<accession>E3N4J9</accession>
<evidence type="ECO:0000313" key="1">
    <source>
        <dbReference type="EMBL" id="EFO85532.1"/>
    </source>
</evidence>
<reference evidence="1" key="1">
    <citation type="submission" date="2007-07" db="EMBL/GenBank/DDBJ databases">
        <title>PCAP assembly of the Caenorhabditis remanei genome.</title>
        <authorList>
            <consortium name="The Caenorhabditis remanei Sequencing Consortium"/>
            <person name="Wilson R.K."/>
        </authorList>
    </citation>
    <scope>NUCLEOTIDE SEQUENCE [LARGE SCALE GENOMIC DNA]</scope>
    <source>
        <strain evidence="1">PB4641</strain>
    </source>
</reference>
<proteinExistence type="predicted"/>
<gene>
    <name evidence="1" type="ORF">CRE_29107</name>
</gene>